<evidence type="ECO:0000259" key="11">
    <source>
        <dbReference type="Pfam" id="PF02875"/>
    </source>
</evidence>
<dbReference type="Pfam" id="PF21799">
    <property type="entry name" value="MurD-like_N"/>
    <property type="match status" value="1"/>
</dbReference>
<evidence type="ECO:0000256" key="2">
    <source>
        <dbReference type="ARBA" id="ARBA00004752"/>
    </source>
</evidence>
<evidence type="ECO:0000259" key="12">
    <source>
        <dbReference type="Pfam" id="PF08245"/>
    </source>
</evidence>
<evidence type="ECO:0000313" key="13">
    <source>
        <dbReference type="EMBL" id="NHC13830.1"/>
    </source>
</evidence>
<dbReference type="InterPro" id="IPR036291">
    <property type="entry name" value="NAD(P)-bd_dom_sf"/>
</dbReference>
<dbReference type="PROSITE" id="PS01011">
    <property type="entry name" value="FOLYLPOLYGLU_SYNT_1"/>
    <property type="match status" value="1"/>
</dbReference>
<dbReference type="Gene3D" id="3.40.50.720">
    <property type="entry name" value="NAD(P)-binding Rossmann-like Domain"/>
    <property type="match status" value="1"/>
</dbReference>
<dbReference type="Proteomes" id="UP000800981">
    <property type="component" value="Unassembled WGS sequence"/>
</dbReference>
<dbReference type="Pfam" id="PF02875">
    <property type="entry name" value="Mur_ligase_C"/>
    <property type="match status" value="1"/>
</dbReference>
<evidence type="ECO:0000256" key="5">
    <source>
        <dbReference type="ARBA" id="ARBA00022618"/>
    </source>
</evidence>
<protein>
    <recommendedName>
        <fullName evidence="9 10">UDP-N-acetylmuramoylalanine--D-glutamate ligase</fullName>
        <ecNumber evidence="9 10">6.3.2.9</ecNumber>
    </recommendedName>
    <alternativeName>
        <fullName evidence="9">D-glutamic acid-adding enzyme</fullName>
    </alternativeName>
    <alternativeName>
        <fullName evidence="9">UDP-N-acetylmuramoyl-L-alanyl-D-glutamate synthetase</fullName>
    </alternativeName>
</protein>
<comment type="subcellular location">
    <subcellularLocation>
        <location evidence="1 9 10">Cytoplasm</location>
    </subcellularLocation>
</comment>
<keyword evidence="3 9" id="KW-0963">Cytoplasm</keyword>
<dbReference type="EMBL" id="JAANNP010000003">
    <property type="protein sequence ID" value="NHC13830.1"/>
    <property type="molecule type" value="Genomic_DNA"/>
</dbReference>
<reference evidence="13 14" key="1">
    <citation type="submission" date="2020-03" db="EMBL/GenBank/DDBJ databases">
        <title>Two novel Motilibacter sp.</title>
        <authorList>
            <person name="Liu S."/>
        </authorList>
    </citation>
    <scope>NUCLEOTIDE SEQUENCE [LARGE SCALE GENOMIC DNA]</scope>
    <source>
        <strain evidence="13 14">E257</strain>
    </source>
</reference>
<dbReference type="Gene3D" id="3.90.190.20">
    <property type="entry name" value="Mur ligase, C-terminal domain"/>
    <property type="match status" value="1"/>
</dbReference>
<keyword evidence="5 9" id="KW-0132">Cell division</keyword>
<comment type="catalytic activity">
    <reaction evidence="9 10">
        <text>UDP-N-acetyl-alpha-D-muramoyl-L-alanine + D-glutamate + ATP = UDP-N-acetyl-alpha-D-muramoyl-L-alanyl-D-glutamate + ADP + phosphate + H(+)</text>
        <dbReference type="Rhea" id="RHEA:16429"/>
        <dbReference type="ChEBI" id="CHEBI:15378"/>
        <dbReference type="ChEBI" id="CHEBI:29986"/>
        <dbReference type="ChEBI" id="CHEBI:30616"/>
        <dbReference type="ChEBI" id="CHEBI:43474"/>
        <dbReference type="ChEBI" id="CHEBI:83898"/>
        <dbReference type="ChEBI" id="CHEBI:83900"/>
        <dbReference type="ChEBI" id="CHEBI:456216"/>
        <dbReference type="EC" id="6.3.2.9"/>
    </reaction>
</comment>
<keyword evidence="4 9" id="KW-0436">Ligase</keyword>
<evidence type="ECO:0000256" key="1">
    <source>
        <dbReference type="ARBA" id="ARBA00004496"/>
    </source>
</evidence>
<dbReference type="Pfam" id="PF08245">
    <property type="entry name" value="Mur_ligase_M"/>
    <property type="match status" value="1"/>
</dbReference>
<dbReference type="Gene3D" id="3.40.1190.10">
    <property type="entry name" value="Mur-like, catalytic domain"/>
    <property type="match status" value="1"/>
</dbReference>
<keyword evidence="6 9" id="KW-0547">Nucleotide-binding</keyword>
<dbReference type="InterPro" id="IPR018109">
    <property type="entry name" value="Folylpolyglutamate_synth_CS"/>
</dbReference>
<dbReference type="InterPro" id="IPR036565">
    <property type="entry name" value="Mur-like_cat_sf"/>
</dbReference>
<dbReference type="SUPFAM" id="SSF51735">
    <property type="entry name" value="NAD(P)-binding Rossmann-fold domains"/>
    <property type="match status" value="1"/>
</dbReference>
<evidence type="ECO:0000256" key="8">
    <source>
        <dbReference type="ARBA" id="ARBA00023306"/>
    </source>
</evidence>
<dbReference type="PANTHER" id="PTHR43692">
    <property type="entry name" value="UDP-N-ACETYLMURAMOYLALANINE--D-GLUTAMATE LIGASE"/>
    <property type="match status" value="1"/>
</dbReference>
<evidence type="ECO:0000256" key="9">
    <source>
        <dbReference type="HAMAP-Rule" id="MF_00639"/>
    </source>
</evidence>
<keyword evidence="9 10" id="KW-0573">Peptidoglycan synthesis</keyword>
<evidence type="ECO:0000256" key="7">
    <source>
        <dbReference type="ARBA" id="ARBA00022840"/>
    </source>
</evidence>
<dbReference type="InterPro" id="IPR036615">
    <property type="entry name" value="Mur_ligase_C_dom_sf"/>
</dbReference>
<comment type="caution">
    <text evidence="13">The sequence shown here is derived from an EMBL/GenBank/DDBJ whole genome shotgun (WGS) entry which is preliminary data.</text>
</comment>
<comment type="similarity">
    <text evidence="9">Belongs to the MurCDEF family.</text>
</comment>
<feature type="domain" description="Mur ligase C-terminal" evidence="11">
    <location>
        <begin position="306"/>
        <end position="424"/>
    </location>
</feature>
<proteinExistence type="inferred from homology"/>
<dbReference type="PANTHER" id="PTHR43692:SF1">
    <property type="entry name" value="UDP-N-ACETYLMURAMOYLALANINE--D-GLUTAMATE LIGASE"/>
    <property type="match status" value="1"/>
</dbReference>
<keyword evidence="14" id="KW-1185">Reference proteome</keyword>
<evidence type="ECO:0000313" key="14">
    <source>
        <dbReference type="Proteomes" id="UP000800981"/>
    </source>
</evidence>
<dbReference type="InterPro" id="IPR004101">
    <property type="entry name" value="Mur_ligase_C"/>
</dbReference>
<dbReference type="SUPFAM" id="SSF53623">
    <property type="entry name" value="MurD-like peptide ligases, catalytic domain"/>
    <property type="match status" value="1"/>
</dbReference>
<keyword evidence="9 10" id="KW-0961">Cell wall biogenesis/degradation</keyword>
<keyword evidence="9 10" id="KW-0133">Cell shape</keyword>
<feature type="domain" description="Mur ligase central" evidence="12">
    <location>
        <begin position="124"/>
        <end position="249"/>
    </location>
</feature>
<comment type="function">
    <text evidence="9 10">Cell wall formation. Catalyzes the addition of glutamate to the nucleotide precursor UDP-N-acetylmuramoyl-L-alanine (UMA).</text>
</comment>
<dbReference type="InterPro" id="IPR005762">
    <property type="entry name" value="MurD"/>
</dbReference>
<organism evidence="13 14">
    <name type="scientific">Motilibacter deserti</name>
    <dbReference type="NCBI Taxonomy" id="2714956"/>
    <lineage>
        <taxon>Bacteria</taxon>
        <taxon>Bacillati</taxon>
        <taxon>Actinomycetota</taxon>
        <taxon>Actinomycetes</taxon>
        <taxon>Motilibacterales</taxon>
        <taxon>Motilibacteraceae</taxon>
        <taxon>Motilibacter</taxon>
    </lineage>
</organism>
<gene>
    <name evidence="9 13" type="primary">murD</name>
    <name evidence="13" type="ORF">G9H71_08555</name>
</gene>
<dbReference type="GO" id="GO:0008764">
    <property type="term" value="F:UDP-N-acetylmuramoylalanine-D-glutamate ligase activity"/>
    <property type="evidence" value="ECO:0007669"/>
    <property type="project" value="UniProtKB-EC"/>
</dbReference>
<keyword evidence="7 9" id="KW-0067">ATP-binding</keyword>
<evidence type="ECO:0000256" key="3">
    <source>
        <dbReference type="ARBA" id="ARBA00022490"/>
    </source>
</evidence>
<dbReference type="HAMAP" id="MF_00639">
    <property type="entry name" value="MurD"/>
    <property type="match status" value="1"/>
</dbReference>
<comment type="pathway">
    <text evidence="2 9 10">Cell wall biogenesis; peptidoglycan biosynthesis.</text>
</comment>
<dbReference type="RefSeq" id="WP_166280765.1">
    <property type="nucleotide sequence ID" value="NZ_JAANNP010000003.1"/>
</dbReference>
<dbReference type="NCBIfam" id="TIGR01087">
    <property type="entry name" value="murD"/>
    <property type="match status" value="1"/>
</dbReference>
<evidence type="ECO:0000256" key="6">
    <source>
        <dbReference type="ARBA" id="ARBA00022741"/>
    </source>
</evidence>
<dbReference type="SUPFAM" id="SSF53244">
    <property type="entry name" value="MurD-like peptide ligases, peptide-binding domain"/>
    <property type="match status" value="1"/>
</dbReference>
<evidence type="ECO:0000256" key="10">
    <source>
        <dbReference type="RuleBase" id="RU003664"/>
    </source>
</evidence>
<feature type="binding site" evidence="9">
    <location>
        <begin position="126"/>
        <end position="132"/>
    </location>
    <ligand>
        <name>ATP</name>
        <dbReference type="ChEBI" id="CHEBI:30616"/>
    </ligand>
</feature>
<dbReference type="InterPro" id="IPR013221">
    <property type="entry name" value="Mur_ligase_cen"/>
</dbReference>
<dbReference type="EC" id="6.3.2.9" evidence="9 10"/>
<evidence type="ECO:0000256" key="4">
    <source>
        <dbReference type="ARBA" id="ARBA00022598"/>
    </source>
</evidence>
<sequence>MRSDAAATGIGRPALGWHDLRGRRVGVWGLGVEGLATLRKLAALGVEPAALVDDRPSGPVEGLPVVATSAGGLDALLACDVVVKSPGISRHSPQAEQLARAGVALVGGLGLWLVEADRARVVLVTGTKGKSTTSAVLGHLLRGLGSRCLVAGNIGQPPYDPSVAEGYDSWVVEASSYQATDLAVTPPVVAVTSLHPDHLPWHGGVEGYYRDKLSACSQPGADLTIANGDSALLRERRALLGPRVQWVGAEDDPAATWMDPLGLLGAHNRRNALIARACLRALGVPGAEDEAALRAAAAGFEQLESRLRVIARDGGVDFVDDSLSTNVLPTLAAVEAFPGRKVALIAGGQDRGIDYAPLAAGLAERAAPTLVLAAYETGPRIAAAITGRSPRGLLEVQECAGLDEAVAAGARWAAPDGVVLLSPAAASFDRFRDYRERAAAFATAVAALTAPPAGASAPERATEAAS</sequence>
<keyword evidence="8 9" id="KW-0131">Cell cycle</keyword>
<accession>A0ABX0GVT0</accession>
<name>A0ABX0GVT0_9ACTN</name>